<dbReference type="RefSeq" id="WP_100288574.1">
    <property type="nucleotide sequence ID" value="NZ_PHHA01000009.1"/>
</dbReference>
<keyword evidence="2" id="KW-1185">Reference proteome</keyword>
<dbReference type="OrthoDB" id="24360at2"/>
<dbReference type="EMBL" id="PHHA01000009">
    <property type="protein sequence ID" value="PJG85618.1"/>
    <property type="molecule type" value="Genomic_DNA"/>
</dbReference>
<organism evidence="1 2">
    <name type="scientific">Conservatibacter flavescens</name>
    <dbReference type="NCBI Taxonomy" id="28161"/>
    <lineage>
        <taxon>Bacteria</taxon>
        <taxon>Pseudomonadati</taxon>
        <taxon>Pseudomonadota</taxon>
        <taxon>Gammaproteobacteria</taxon>
        <taxon>Pasteurellales</taxon>
        <taxon>Pasteurellaceae</taxon>
        <taxon>Conservatibacter</taxon>
    </lineage>
</organism>
<dbReference type="Proteomes" id="UP000229329">
    <property type="component" value="Unassembled WGS sequence"/>
</dbReference>
<evidence type="ECO:0000313" key="2">
    <source>
        <dbReference type="Proteomes" id="UP000229329"/>
    </source>
</evidence>
<comment type="caution">
    <text evidence="1">The sequence shown here is derived from an EMBL/GenBank/DDBJ whole genome shotgun (WGS) entry which is preliminary data.</text>
</comment>
<proteinExistence type="predicted"/>
<evidence type="ECO:0000313" key="1">
    <source>
        <dbReference type="EMBL" id="PJG85618.1"/>
    </source>
</evidence>
<name>A0A2M8S3H5_9PAST</name>
<reference evidence="1 2" key="1">
    <citation type="submission" date="2017-11" db="EMBL/GenBank/DDBJ databases">
        <title>Reclassification of Bisgaard taxon 7 as Conservatibacter flavescens gen. nov., sp. nov.</title>
        <authorList>
            <person name="Christensen H."/>
        </authorList>
    </citation>
    <scope>NUCLEOTIDE SEQUENCE [LARGE SCALE GENOMIC DNA]</scope>
    <source>
        <strain evidence="1 2">7_4</strain>
    </source>
</reference>
<accession>A0A2M8S3H5</accession>
<dbReference type="AlphaFoldDB" id="A0A2M8S3H5"/>
<sequence>MNEYYKPNFERECEQLVNNELIDRNWFKTIIKLLEQGNVALIRLGKGGSESKVFSGGIAQIFRPQHKNIKKDPNKDKQVDLKYIQGVYSEASTIWLAANSKDATTNLLPFGWALLEVDPKSENEALKTWCEQQPKPDFDKAAIIAEREAKKAALQQQEAERLAKLQADQEAEQAKQTLLNSASENQKMVLLLVEKYHASRERQVDTSSPLLKETKDLISYAIEQWDQLDKQFIAQHISVELIKTRIDLKKKNAEKDLQKLLNKLSA</sequence>
<gene>
    <name evidence="1" type="ORF">CVP05_05495</name>
</gene>
<protein>
    <submittedName>
        <fullName evidence="1">Uncharacterized protein</fullName>
    </submittedName>
</protein>